<evidence type="ECO:0000256" key="2">
    <source>
        <dbReference type="SAM" id="Phobius"/>
    </source>
</evidence>
<dbReference type="InterPro" id="IPR040976">
    <property type="entry name" value="Pkinase_fungal"/>
</dbReference>
<evidence type="ECO:0000313" key="6">
    <source>
        <dbReference type="Proteomes" id="UP000541558"/>
    </source>
</evidence>
<evidence type="ECO:0000256" key="1">
    <source>
        <dbReference type="SAM" id="MobiDB-lite"/>
    </source>
</evidence>
<evidence type="ECO:0000259" key="3">
    <source>
        <dbReference type="Pfam" id="PF17667"/>
    </source>
</evidence>
<keyword evidence="2" id="KW-0812">Transmembrane</keyword>
<dbReference type="AlphaFoldDB" id="A0A8H5BYG2"/>
<feature type="region of interest" description="Disordered" evidence="1">
    <location>
        <begin position="249"/>
        <end position="292"/>
    </location>
</feature>
<feature type="transmembrane region" description="Helical" evidence="2">
    <location>
        <begin position="182"/>
        <end position="201"/>
    </location>
</feature>
<keyword evidence="2" id="KW-0472">Membrane</keyword>
<feature type="domain" description="DUF6533" evidence="4">
    <location>
        <begin position="17"/>
        <end position="62"/>
    </location>
</feature>
<gene>
    <name evidence="5" type="ORF">D9611_011819</name>
</gene>
<feature type="transmembrane region" description="Helical" evidence="2">
    <location>
        <begin position="52"/>
        <end position="75"/>
    </location>
</feature>
<feature type="compositionally biased region" description="Low complexity" evidence="1">
    <location>
        <begin position="899"/>
        <end position="921"/>
    </location>
</feature>
<feature type="compositionally biased region" description="Basic and acidic residues" evidence="1">
    <location>
        <begin position="252"/>
        <end position="262"/>
    </location>
</feature>
<dbReference type="OrthoDB" id="312874at2759"/>
<dbReference type="Pfam" id="PF17667">
    <property type="entry name" value="Pkinase_fungal"/>
    <property type="match status" value="2"/>
</dbReference>
<dbReference type="InterPro" id="IPR011009">
    <property type="entry name" value="Kinase-like_dom_sf"/>
</dbReference>
<dbReference type="SUPFAM" id="SSF56112">
    <property type="entry name" value="Protein kinase-like (PK-like)"/>
    <property type="match status" value="1"/>
</dbReference>
<comment type="caution">
    <text evidence="5">The sequence shown here is derived from an EMBL/GenBank/DDBJ whole genome shotgun (WGS) entry which is preliminary data.</text>
</comment>
<feature type="transmembrane region" description="Helical" evidence="2">
    <location>
        <begin position="126"/>
        <end position="146"/>
    </location>
</feature>
<dbReference type="Proteomes" id="UP000541558">
    <property type="component" value="Unassembled WGS sequence"/>
</dbReference>
<evidence type="ECO:0000259" key="4">
    <source>
        <dbReference type="Pfam" id="PF20151"/>
    </source>
</evidence>
<sequence>MDPSSVEDVTRAFILEYSTLAGHSIYIYHYLLTLDDEVAHIWPQRWNLGKTVFLLVRYIPFIRIATDLCVNIRIWTLFETKSCAALVWIFSPVAYHFQISAADGAFLLCTYALLGAERIHSAILLALYAAFTVPLLAVLVLTTVTAKFVPLELLSSDEQHDGRACHIDYGDKLLLYRKINDYLVIVGTVVAALLGVATIIMRYRNQQSSLINVIRRDGGIFYLSAIAPQKGTDQLPPAQHTVAEEVQGSVPERVHSPPHRDASPTLSSSEAGSEESDEAEDDKTDPAEQRKTAVADLHDIITVNGECLRGFYKGTASDRRIKNFLTATSLYDYDQNSWTDVPRDVDSGEALHAGFMRLIRSIINGLGNSQGSRDIVDTRETIFRHRDDSAQVSKPHLAIRATGPSFELPKRKDVKLNDVGFANIASAFDVKREAEVTQDDVDDLAVYNRQIFLWQPNRLFSRTLLLTEMHVRLLHCDRSGAYKTTPINIHDDPCTFVRLVLGLSSTEERVLGLDTNIQWTVKSGKKVAGTISTLSPAGKRVKYKLDMRDPYFATQLVRGRGTVCWSARDRSGRHILIKDAWRTDPQVPEYSFLERAKGLEGVVQQLAYEGSLRKTNDLRPDCFDFEDDDFYNRTLSRVTMMRCGASLCQFKSQSQAIAALRDAVQGHFNLLKAGVLHRDVSMGNVLFGEDGASVGNRGVMIDLDMAIMAKGLTAGIITELPAGTRLYQSICVLDYDRGLVPVPHDYLDDLESFFYVLCHLLHGYEGVDSPVDGAFEGSAAMARWEDMASVVASTAKLEYIEFGGLAIDPPPLFWSSTCIRLCDEFRQYLLPLVNSKIKLRVTRDDVERDALARDLHRGFHTHYTDIIGLFDTALEDLRKPGGEDPRVLPLRGSSTPLPSELSYGSSETSSSSGSSVSASSSGKRRAGDIEDAEASPTKRRHLSSGLVLILPVPV</sequence>
<feature type="domain" description="Fungal-type protein kinase" evidence="3">
    <location>
        <begin position="630"/>
        <end position="759"/>
    </location>
</feature>
<dbReference type="PANTHER" id="PTHR38248">
    <property type="entry name" value="FUNK1 6"/>
    <property type="match status" value="1"/>
</dbReference>
<dbReference type="Pfam" id="PF20151">
    <property type="entry name" value="DUF6533"/>
    <property type="match status" value="1"/>
</dbReference>
<accession>A0A8H5BYG2</accession>
<protein>
    <submittedName>
        <fullName evidence="5">Uncharacterized protein</fullName>
    </submittedName>
</protein>
<dbReference type="Gene3D" id="1.10.510.10">
    <property type="entry name" value="Transferase(Phosphotransferase) domain 1"/>
    <property type="match status" value="1"/>
</dbReference>
<dbReference type="PANTHER" id="PTHR38248:SF2">
    <property type="entry name" value="FUNK1 11"/>
    <property type="match status" value="1"/>
</dbReference>
<feature type="domain" description="Fungal-type protein kinase" evidence="3">
    <location>
        <begin position="417"/>
        <end position="609"/>
    </location>
</feature>
<name>A0A8H5BYG2_9AGAR</name>
<evidence type="ECO:0000313" key="5">
    <source>
        <dbReference type="EMBL" id="KAF5331321.1"/>
    </source>
</evidence>
<organism evidence="5 6">
    <name type="scientific">Ephemerocybe angulata</name>
    <dbReference type="NCBI Taxonomy" id="980116"/>
    <lineage>
        <taxon>Eukaryota</taxon>
        <taxon>Fungi</taxon>
        <taxon>Dikarya</taxon>
        <taxon>Basidiomycota</taxon>
        <taxon>Agaricomycotina</taxon>
        <taxon>Agaricomycetes</taxon>
        <taxon>Agaricomycetidae</taxon>
        <taxon>Agaricales</taxon>
        <taxon>Agaricineae</taxon>
        <taxon>Psathyrellaceae</taxon>
        <taxon>Ephemerocybe</taxon>
    </lineage>
</organism>
<dbReference type="EMBL" id="JAACJK010000114">
    <property type="protein sequence ID" value="KAF5331321.1"/>
    <property type="molecule type" value="Genomic_DNA"/>
</dbReference>
<reference evidence="5 6" key="1">
    <citation type="journal article" date="2020" name="ISME J.">
        <title>Uncovering the hidden diversity of litter-decomposition mechanisms in mushroom-forming fungi.</title>
        <authorList>
            <person name="Floudas D."/>
            <person name="Bentzer J."/>
            <person name="Ahren D."/>
            <person name="Johansson T."/>
            <person name="Persson P."/>
            <person name="Tunlid A."/>
        </authorList>
    </citation>
    <scope>NUCLEOTIDE SEQUENCE [LARGE SCALE GENOMIC DNA]</scope>
    <source>
        <strain evidence="5 6">CBS 175.51</strain>
    </source>
</reference>
<proteinExistence type="predicted"/>
<keyword evidence="2" id="KW-1133">Transmembrane helix</keyword>
<feature type="transmembrane region" description="Helical" evidence="2">
    <location>
        <begin position="12"/>
        <end position="31"/>
    </location>
</feature>
<keyword evidence="6" id="KW-1185">Reference proteome</keyword>
<feature type="region of interest" description="Disordered" evidence="1">
    <location>
        <begin position="881"/>
        <end position="941"/>
    </location>
</feature>
<dbReference type="InterPro" id="IPR045340">
    <property type="entry name" value="DUF6533"/>
</dbReference>
<feature type="compositionally biased region" description="Acidic residues" evidence="1">
    <location>
        <begin position="272"/>
        <end position="283"/>
    </location>
</feature>